<proteinExistence type="predicted"/>
<organism evidence="1 2">
    <name type="scientific">Chelonia mydas</name>
    <name type="common">Green sea-turtle</name>
    <name type="synonym">Chelonia agassizi</name>
    <dbReference type="NCBI Taxonomy" id="8469"/>
    <lineage>
        <taxon>Eukaryota</taxon>
        <taxon>Metazoa</taxon>
        <taxon>Chordata</taxon>
        <taxon>Craniata</taxon>
        <taxon>Vertebrata</taxon>
        <taxon>Euteleostomi</taxon>
        <taxon>Archelosauria</taxon>
        <taxon>Testudinata</taxon>
        <taxon>Testudines</taxon>
        <taxon>Cryptodira</taxon>
        <taxon>Durocryptodira</taxon>
        <taxon>Americhelydia</taxon>
        <taxon>Chelonioidea</taxon>
        <taxon>Cheloniidae</taxon>
        <taxon>Chelonia</taxon>
    </lineage>
</organism>
<keyword evidence="2" id="KW-1185">Reference proteome</keyword>
<name>M7BR73_CHEMY</name>
<gene>
    <name evidence="1" type="ORF">UY3_12257</name>
</gene>
<accession>M7BR73</accession>
<sequence>MPRETPNELNPNHFLDADGKFTKTEAFLLFFTGDSFEWVTRQCHPEGDNVDSITERCINEACDNCNSLLRKFTFQPLPEVTESGLDFAAEVGFTVRPRPQSACASLNDEADLYCQRQNYLCRFPVFAHSL</sequence>
<evidence type="ECO:0000313" key="1">
    <source>
        <dbReference type="EMBL" id="EMP30627.1"/>
    </source>
</evidence>
<reference evidence="2" key="1">
    <citation type="journal article" date="2013" name="Nat. Genet.">
        <title>The draft genomes of soft-shell turtle and green sea turtle yield insights into the development and evolution of the turtle-specific body plan.</title>
        <authorList>
            <person name="Wang Z."/>
            <person name="Pascual-Anaya J."/>
            <person name="Zadissa A."/>
            <person name="Li W."/>
            <person name="Niimura Y."/>
            <person name="Huang Z."/>
            <person name="Li C."/>
            <person name="White S."/>
            <person name="Xiong Z."/>
            <person name="Fang D."/>
            <person name="Wang B."/>
            <person name="Ming Y."/>
            <person name="Chen Y."/>
            <person name="Zheng Y."/>
            <person name="Kuraku S."/>
            <person name="Pignatelli M."/>
            <person name="Herrero J."/>
            <person name="Beal K."/>
            <person name="Nozawa M."/>
            <person name="Li Q."/>
            <person name="Wang J."/>
            <person name="Zhang H."/>
            <person name="Yu L."/>
            <person name="Shigenobu S."/>
            <person name="Wang J."/>
            <person name="Liu J."/>
            <person name="Flicek P."/>
            <person name="Searle S."/>
            <person name="Wang J."/>
            <person name="Kuratani S."/>
            <person name="Yin Y."/>
            <person name="Aken B."/>
            <person name="Zhang G."/>
            <person name="Irie N."/>
        </authorList>
    </citation>
    <scope>NUCLEOTIDE SEQUENCE [LARGE SCALE GENOMIC DNA]</scope>
</reference>
<dbReference type="STRING" id="8469.M7BR73"/>
<dbReference type="Proteomes" id="UP000031443">
    <property type="component" value="Unassembled WGS sequence"/>
</dbReference>
<protein>
    <submittedName>
        <fullName evidence="1">Cytochrome P450 2K4</fullName>
    </submittedName>
</protein>
<evidence type="ECO:0000313" key="2">
    <source>
        <dbReference type="Proteomes" id="UP000031443"/>
    </source>
</evidence>
<dbReference type="AlphaFoldDB" id="M7BR73"/>
<dbReference type="EMBL" id="KB548907">
    <property type="protein sequence ID" value="EMP30627.1"/>
    <property type="molecule type" value="Genomic_DNA"/>
</dbReference>